<comment type="caution">
    <text evidence="2">The sequence shown here is derived from an EMBL/GenBank/DDBJ whole genome shotgun (WGS) entry which is preliminary data.</text>
</comment>
<feature type="coiled-coil region" evidence="1">
    <location>
        <begin position="4"/>
        <end position="67"/>
    </location>
</feature>
<keyword evidence="3" id="KW-1185">Reference proteome</keyword>
<evidence type="ECO:0000313" key="3">
    <source>
        <dbReference type="Proteomes" id="UP001066276"/>
    </source>
</evidence>
<name>A0AAV7Q428_PLEWA</name>
<keyword evidence="1" id="KW-0175">Coiled coil</keyword>
<protein>
    <submittedName>
        <fullName evidence="2">Uncharacterized protein</fullName>
    </submittedName>
</protein>
<evidence type="ECO:0000313" key="2">
    <source>
        <dbReference type="EMBL" id="KAJ1134910.1"/>
    </source>
</evidence>
<evidence type="ECO:0000256" key="1">
    <source>
        <dbReference type="SAM" id="Coils"/>
    </source>
</evidence>
<proteinExistence type="predicted"/>
<reference evidence="2" key="1">
    <citation type="journal article" date="2022" name="bioRxiv">
        <title>Sequencing and chromosome-scale assembly of the giantPleurodeles waltlgenome.</title>
        <authorList>
            <person name="Brown T."/>
            <person name="Elewa A."/>
            <person name="Iarovenko S."/>
            <person name="Subramanian E."/>
            <person name="Araus A.J."/>
            <person name="Petzold A."/>
            <person name="Susuki M."/>
            <person name="Suzuki K.-i.T."/>
            <person name="Hayashi T."/>
            <person name="Toyoda A."/>
            <person name="Oliveira C."/>
            <person name="Osipova E."/>
            <person name="Leigh N.D."/>
            <person name="Simon A."/>
            <person name="Yun M.H."/>
        </authorList>
    </citation>
    <scope>NUCLEOTIDE SEQUENCE</scope>
    <source>
        <strain evidence="2">20211129_DDA</strain>
        <tissue evidence="2">Liver</tissue>
    </source>
</reference>
<gene>
    <name evidence="2" type="ORF">NDU88_001356</name>
</gene>
<dbReference type="EMBL" id="JANPWB010000010">
    <property type="protein sequence ID" value="KAJ1134910.1"/>
    <property type="molecule type" value="Genomic_DNA"/>
</dbReference>
<accession>A0AAV7Q428</accession>
<sequence>MWAADNFKREREQSSNEYEDLQQFLKKEKSLRLRSLNEKERKSLESIKEKVTKLEEQQITIRNLIAEIDSKYHQQDVEFLKVR</sequence>
<dbReference type="Proteomes" id="UP001066276">
    <property type="component" value="Chromosome 6"/>
</dbReference>
<dbReference type="AlphaFoldDB" id="A0AAV7Q428"/>
<organism evidence="2 3">
    <name type="scientific">Pleurodeles waltl</name>
    <name type="common">Iberian ribbed newt</name>
    <dbReference type="NCBI Taxonomy" id="8319"/>
    <lineage>
        <taxon>Eukaryota</taxon>
        <taxon>Metazoa</taxon>
        <taxon>Chordata</taxon>
        <taxon>Craniata</taxon>
        <taxon>Vertebrata</taxon>
        <taxon>Euteleostomi</taxon>
        <taxon>Amphibia</taxon>
        <taxon>Batrachia</taxon>
        <taxon>Caudata</taxon>
        <taxon>Salamandroidea</taxon>
        <taxon>Salamandridae</taxon>
        <taxon>Pleurodelinae</taxon>
        <taxon>Pleurodeles</taxon>
    </lineage>
</organism>